<name>A0AAV9A4B6_ACOGR</name>
<gene>
    <name evidence="1" type="ORF">QJS04_geneDACA010359</name>
</gene>
<dbReference type="Proteomes" id="UP001179952">
    <property type="component" value="Unassembled WGS sequence"/>
</dbReference>
<reference evidence="1" key="1">
    <citation type="journal article" date="2023" name="Nat. Commun.">
        <title>Diploid and tetraploid genomes of Acorus and the evolution of monocots.</title>
        <authorList>
            <person name="Ma L."/>
            <person name="Liu K.W."/>
            <person name="Li Z."/>
            <person name="Hsiao Y.Y."/>
            <person name="Qi Y."/>
            <person name="Fu T."/>
            <person name="Tang G.D."/>
            <person name="Zhang D."/>
            <person name="Sun W.H."/>
            <person name="Liu D.K."/>
            <person name="Li Y."/>
            <person name="Chen G.Z."/>
            <person name="Liu X.D."/>
            <person name="Liao X.Y."/>
            <person name="Jiang Y.T."/>
            <person name="Yu X."/>
            <person name="Hao Y."/>
            <person name="Huang J."/>
            <person name="Zhao X.W."/>
            <person name="Ke S."/>
            <person name="Chen Y.Y."/>
            <person name="Wu W.L."/>
            <person name="Hsu J.L."/>
            <person name="Lin Y.F."/>
            <person name="Huang M.D."/>
            <person name="Li C.Y."/>
            <person name="Huang L."/>
            <person name="Wang Z.W."/>
            <person name="Zhao X."/>
            <person name="Zhong W.Y."/>
            <person name="Peng D.H."/>
            <person name="Ahmad S."/>
            <person name="Lan S."/>
            <person name="Zhang J.S."/>
            <person name="Tsai W.C."/>
            <person name="Van de Peer Y."/>
            <person name="Liu Z.J."/>
        </authorList>
    </citation>
    <scope>NUCLEOTIDE SEQUENCE</scope>
    <source>
        <strain evidence="1">SCP</strain>
    </source>
</reference>
<keyword evidence="2" id="KW-1185">Reference proteome</keyword>
<sequence length="184" mass="21252">MSASRYGECCGLFAKRVKWQRQRKGSVEEREVSIKFYIRDRFELKLKSSNGSLQHIVCNQKIERISTITRPLEELLNSKDLVKEVADMLLHTTYHQFMIFAKGISQFIHKEANALGPKYQMVRITAKFEEISMLNFDERFLLTKCTGFETVECNNLGVDEDACSICLETLMDSEKDEVGLKPPQ</sequence>
<reference evidence="1" key="2">
    <citation type="submission" date="2023-06" db="EMBL/GenBank/DDBJ databases">
        <authorList>
            <person name="Ma L."/>
            <person name="Liu K.-W."/>
            <person name="Li Z."/>
            <person name="Hsiao Y.-Y."/>
            <person name="Qi Y."/>
            <person name="Fu T."/>
            <person name="Tang G."/>
            <person name="Zhang D."/>
            <person name="Sun W.-H."/>
            <person name="Liu D.-K."/>
            <person name="Li Y."/>
            <person name="Chen G.-Z."/>
            <person name="Liu X.-D."/>
            <person name="Liao X.-Y."/>
            <person name="Jiang Y.-T."/>
            <person name="Yu X."/>
            <person name="Hao Y."/>
            <person name="Huang J."/>
            <person name="Zhao X.-W."/>
            <person name="Ke S."/>
            <person name="Chen Y.-Y."/>
            <person name="Wu W.-L."/>
            <person name="Hsu J.-L."/>
            <person name="Lin Y.-F."/>
            <person name="Huang M.-D."/>
            <person name="Li C.-Y."/>
            <person name="Huang L."/>
            <person name="Wang Z.-W."/>
            <person name="Zhao X."/>
            <person name="Zhong W.-Y."/>
            <person name="Peng D.-H."/>
            <person name="Ahmad S."/>
            <person name="Lan S."/>
            <person name="Zhang J.-S."/>
            <person name="Tsai W.-C."/>
            <person name="Van De Peer Y."/>
            <person name="Liu Z.-J."/>
        </authorList>
    </citation>
    <scope>NUCLEOTIDE SEQUENCE</scope>
    <source>
        <strain evidence="1">SCP</strain>
        <tissue evidence="1">Leaves</tissue>
    </source>
</reference>
<evidence type="ECO:0000313" key="2">
    <source>
        <dbReference type="Proteomes" id="UP001179952"/>
    </source>
</evidence>
<dbReference type="AlphaFoldDB" id="A0AAV9A4B6"/>
<protein>
    <submittedName>
        <fullName evidence="1">Uncharacterized protein</fullName>
    </submittedName>
</protein>
<dbReference type="EMBL" id="JAUJYN010000012">
    <property type="protein sequence ID" value="KAK1259013.1"/>
    <property type="molecule type" value="Genomic_DNA"/>
</dbReference>
<accession>A0AAV9A4B6</accession>
<organism evidence="1 2">
    <name type="scientific">Acorus gramineus</name>
    <name type="common">Dwarf sweet flag</name>
    <dbReference type="NCBI Taxonomy" id="55184"/>
    <lineage>
        <taxon>Eukaryota</taxon>
        <taxon>Viridiplantae</taxon>
        <taxon>Streptophyta</taxon>
        <taxon>Embryophyta</taxon>
        <taxon>Tracheophyta</taxon>
        <taxon>Spermatophyta</taxon>
        <taxon>Magnoliopsida</taxon>
        <taxon>Liliopsida</taxon>
        <taxon>Acoraceae</taxon>
        <taxon>Acorus</taxon>
    </lineage>
</organism>
<proteinExistence type="predicted"/>
<comment type="caution">
    <text evidence="1">The sequence shown here is derived from an EMBL/GenBank/DDBJ whole genome shotgun (WGS) entry which is preliminary data.</text>
</comment>
<evidence type="ECO:0000313" key="1">
    <source>
        <dbReference type="EMBL" id="KAK1259013.1"/>
    </source>
</evidence>